<keyword evidence="6" id="KW-0539">Nucleus</keyword>
<comment type="caution">
    <text evidence="11">The sequence shown here is derived from an EMBL/GenBank/DDBJ whole genome shotgun (WGS) entry which is preliminary data.</text>
</comment>
<dbReference type="PROSITE" id="PS50090">
    <property type="entry name" value="MYB_LIKE"/>
    <property type="match status" value="2"/>
</dbReference>
<dbReference type="PROSITE" id="PS51293">
    <property type="entry name" value="SANT"/>
    <property type="match status" value="1"/>
</dbReference>
<feature type="domain" description="SANT" evidence="9">
    <location>
        <begin position="213"/>
        <end position="264"/>
    </location>
</feature>
<feature type="domain" description="Myb-like" evidence="8">
    <location>
        <begin position="210"/>
        <end position="260"/>
    </location>
</feature>
<evidence type="ECO:0000256" key="5">
    <source>
        <dbReference type="ARBA" id="ARBA00023163"/>
    </source>
</evidence>
<feature type="domain" description="HTH myb-type" evidence="10">
    <location>
        <begin position="158"/>
        <end position="213"/>
    </location>
</feature>
<dbReference type="Proteomes" id="UP001428341">
    <property type="component" value="Unassembled WGS sequence"/>
</dbReference>
<dbReference type="AlphaFoldDB" id="A0AAP0Q9Y8"/>
<organism evidence="11 12">
    <name type="scientific">Citrus x changshan-huyou</name>
    <dbReference type="NCBI Taxonomy" id="2935761"/>
    <lineage>
        <taxon>Eukaryota</taxon>
        <taxon>Viridiplantae</taxon>
        <taxon>Streptophyta</taxon>
        <taxon>Embryophyta</taxon>
        <taxon>Tracheophyta</taxon>
        <taxon>Spermatophyta</taxon>
        <taxon>Magnoliopsida</taxon>
        <taxon>eudicotyledons</taxon>
        <taxon>Gunneridae</taxon>
        <taxon>Pentapetalae</taxon>
        <taxon>rosids</taxon>
        <taxon>malvids</taxon>
        <taxon>Sapindales</taxon>
        <taxon>Rutaceae</taxon>
        <taxon>Aurantioideae</taxon>
        <taxon>Citrus</taxon>
    </lineage>
</organism>
<evidence type="ECO:0000256" key="7">
    <source>
        <dbReference type="SAM" id="MobiDB-lite"/>
    </source>
</evidence>
<protein>
    <submittedName>
        <fullName evidence="11">Uncharacterized protein</fullName>
    </submittedName>
</protein>
<reference evidence="11 12" key="1">
    <citation type="submission" date="2024-05" db="EMBL/GenBank/DDBJ databases">
        <title>Haplotype-resolved chromosome-level genome assembly of Huyou (Citrus changshanensis).</title>
        <authorList>
            <person name="Miao C."/>
            <person name="Chen W."/>
            <person name="Wu Y."/>
            <person name="Wang L."/>
            <person name="Zhao S."/>
            <person name="Grierson D."/>
            <person name="Xu C."/>
            <person name="Chen K."/>
        </authorList>
    </citation>
    <scope>NUCLEOTIDE SEQUENCE [LARGE SCALE GENOMIC DNA]</scope>
    <source>
        <strain evidence="11">01-14</strain>
        <tissue evidence="11">Leaf</tissue>
    </source>
</reference>
<feature type="compositionally biased region" description="Polar residues" evidence="7">
    <location>
        <begin position="248"/>
        <end position="257"/>
    </location>
</feature>
<dbReference type="FunFam" id="1.10.10.60:FF:000010">
    <property type="entry name" value="Transcriptional activator Myb isoform A"/>
    <property type="match status" value="1"/>
</dbReference>
<name>A0AAP0Q9Y8_9ROSI</name>
<keyword evidence="12" id="KW-1185">Reference proteome</keyword>
<dbReference type="PANTHER" id="PTHR45614:SF218">
    <property type="entry name" value="TRANSCRIPTION FACTOR MYB119-RELATED"/>
    <property type="match status" value="1"/>
</dbReference>
<comment type="subcellular location">
    <subcellularLocation>
        <location evidence="1">Nucleus</location>
    </subcellularLocation>
</comment>
<evidence type="ECO:0000256" key="2">
    <source>
        <dbReference type="ARBA" id="ARBA00022737"/>
    </source>
</evidence>
<feature type="region of interest" description="Disordered" evidence="7">
    <location>
        <begin position="246"/>
        <end position="286"/>
    </location>
</feature>
<dbReference type="GO" id="GO:0005634">
    <property type="term" value="C:nucleus"/>
    <property type="evidence" value="ECO:0007669"/>
    <property type="project" value="UniProtKB-SubCell"/>
</dbReference>
<evidence type="ECO:0000313" key="12">
    <source>
        <dbReference type="Proteomes" id="UP001428341"/>
    </source>
</evidence>
<dbReference type="EMBL" id="JBCGBO010000025">
    <property type="protein sequence ID" value="KAK9176208.1"/>
    <property type="molecule type" value="Genomic_DNA"/>
</dbReference>
<dbReference type="SMART" id="SM00717">
    <property type="entry name" value="SANT"/>
    <property type="match status" value="2"/>
</dbReference>
<feature type="domain" description="Myb-like" evidence="8">
    <location>
        <begin position="163"/>
        <end position="209"/>
    </location>
</feature>
<dbReference type="SUPFAM" id="SSF46689">
    <property type="entry name" value="Homeodomain-like"/>
    <property type="match status" value="1"/>
</dbReference>
<evidence type="ECO:0000259" key="9">
    <source>
        <dbReference type="PROSITE" id="PS51293"/>
    </source>
</evidence>
<dbReference type="InterPro" id="IPR009057">
    <property type="entry name" value="Homeodomain-like_sf"/>
</dbReference>
<keyword evidence="2" id="KW-0677">Repeat</keyword>
<dbReference type="Gene3D" id="1.10.10.60">
    <property type="entry name" value="Homeodomain-like"/>
    <property type="match status" value="2"/>
</dbReference>
<dbReference type="GO" id="GO:0000981">
    <property type="term" value="F:DNA-binding transcription factor activity, RNA polymerase II-specific"/>
    <property type="evidence" value="ECO:0007669"/>
    <property type="project" value="TreeGrafter"/>
</dbReference>
<feature type="domain" description="HTH myb-type" evidence="10">
    <location>
        <begin position="214"/>
        <end position="264"/>
    </location>
</feature>
<evidence type="ECO:0000256" key="3">
    <source>
        <dbReference type="ARBA" id="ARBA00023015"/>
    </source>
</evidence>
<gene>
    <name evidence="11" type="ORF">WN944_028222</name>
</gene>
<feature type="compositionally biased region" description="Basic residues" evidence="7">
    <location>
        <begin position="258"/>
        <end position="269"/>
    </location>
</feature>
<dbReference type="Pfam" id="PF13921">
    <property type="entry name" value="Myb_DNA-bind_6"/>
    <property type="match status" value="1"/>
</dbReference>
<dbReference type="InterPro" id="IPR017884">
    <property type="entry name" value="SANT_dom"/>
</dbReference>
<dbReference type="CDD" id="cd00167">
    <property type="entry name" value="SANT"/>
    <property type="match status" value="2"/>
</dbReference>
<accession>A0AAP0Q9Y8</accession>
<dbReference type="GO" id="GO:0000978">
    <property type="term" value="F:RNA polymerase II cis-regulatory region sequence-specific DNA binding"/>
    <property type="evidence" value="ECO:0007669"/>
    <property type="project" value="TreeGrafter"/>
</dbReference>
<dbReference type="InterPro" id="IPR017930">
    <property type="entry name" value="Myb_dom"/>
</dbReference>
<feature type="compositionally biased region" description="Polar residues" evidence="7">
    <location>
        <begin position="293"/>
        <end position="308"/>
    </location>
</feature>
<dbReference type="InterPro" id="IPR050560">
    <property type="entry name" value="MYB_TF"/>
</dbReference>
<proteinExistence type="predicted"/>
<keyword evidence="3" id="KW-0805">Transcription regulation</keyword>
<evidence type="ECO:0000256" key="1">
    <source>
        <dbReference type="ARBA" id="ARBA00004123"/>
    </source>
</evidence>
<keyword evidence="4" id="KW-0238">DNA-binding</keyword>
<evidence type="ECO:0000256" key="6">
    <source>
        <dbReference type="ARBA" id="ARBA00023242"/>
    </source>
</evidence>
<dbReference type="PANTHER" id="PTHR45614">
    <property type="entry name" value="MYB PROTEIN-RELATED"/>
    <property type="match status" value="1"/>
</dbReference>
<sequence length="460" mass="52366">MEAAAARGGGGNTSFRYQNLQQNNKPHHQVYRPSPPLTAIDRFLWGQNNCSQQQQQQTQNIARNNKERVISLCAFSSTSGASTAAAYGGQHEALRTSTTTTTLEPTSFVDGFFADGTANDQSLINWSYDIIYKEGSKSACNNNKGMIGHKRSNKKGASVALIKGQWTDEEDRKLIKLVKQYGVRKWAQISERMAGRAGKQCRERWHNHLRPDIKKDSWSEEEERILVEAHARIGNRWAEIAKHIPGRTENSIKNHWNATKRRQNSRRKNKQNEKQKGNKNKPQSSVLQDYIRSKNSSNNSPTCSTFSEDPSIHDHHDHDHFNYLLPELSESTTDDSPPLIAETYDEELSFMQNYFPSSNFNQPPIEQHYNDHHQHQQLTDVTNQAVQAVEPPAAATNMYSDLYLSCLLNGTTISSSTECGHGYNINDMNMYLQQQQQHGVDHEMQEMDLMEMVSSSQFFN</sequence>
<evidence type="ECO:0000256" key="4">
    <source>
        <dbReference type="ARBA" id="ARBA00023125"/>
    </source>
</evidence>
<evidence type="ECO:0000259" key="8">
    <source>
        <dbReference type="PROSITE" id="PS50090"/>
    </source>
</evidence>
<evidence type="ECO:0000313" key="11">
    <source>
        <dbReference type="EMBL" id="KAK9176208.1"/>
    </source>
</evidence>
<dbReference type="InterPro" id="IPR001005">
    <property type="entry name" value="SANT/Myb"/>
</dbReference>
<feature type="region of interest" description="Disordered" evidence="7">
    <location>
        <begin position="292"/>
        <end position="311"/>
    </location>
</feature>
<keyword evidence="5" id="KW-0804">Transcription</keyword>
<dbReference type="PROSITE" id="PS51294">
    <property type="entry name" value="HTH_MYB"/>
    <property type="match status" value="2"/>
</dbReference>
<evidence type="ECO:0000259" key="10">
    <source>
        <dbReference type="PROSITE" id="PS51294"/>
    </source>
</evidence>